<protein>
    <submittedName>
        <fullName evidence="1">Uncharacterized protein</fullName>
    </submittedName>
</protein>
<dbReference type="AlphaFoldDB" id="A0A8J9YJL2"/>
<name>A0A8J9YJL2_9NEOP</name>
<organism evidence="1 2">
    <name type="scientific">Brenthis ino</name>
    <name type="common">lesser marbled fritillary</name>
    <dbReference type="NCBI Taxonomy" id="405034"/>
    <lineage>
        <taxon>Eukaryota</taxon>
        <taxon>Metazoa</taxon>
        <taxon>Ecdysozoa</taxon>
        <taxon>Arthropoda</taxon>
        <taxon>Hexapoda</taxon>
        <taxon>Insecta</taxon>
        <taxon>Pterygota</taxon>
        <taxon>Neoptera</taxon>
        <taxon>Endopterygota</taxon>
        <taxon>Lepidoptera</taxon>
        <taxon>Glossata</taxon>
        <taxon>Ditrysia</taxon>
        <taxon>Papilionoidea</taxon>
        <taxon>Nymphalidae</taxon>
        <taxon>Heliconiinae</taxon>
        <taxon>Argynnini</taxon>
        <taxon>Brenthis</taxon>
    </lineage>
</organism>
<dbReference type="OrthoDB" id="6917695at2759"/>
<evidence type="ECO:0000313" key="1">
    <source>
        <dbReference type="EMBL" id="CAH0730226.1"/>
    </source>
</evidence>
<dbReference type="EMBL" id="OV170228">
    <property type="protein sequence ID" value="CAH0730226.1"/>
    <property type="molecule type" value="Genomic_DNA"/>
</dbReference>
<gene>
    <name evidence="1" type="ORF">BINO364_LOCUS15228</name>
</gene>
<evidence type="ECO:0000313" key="2">
    <source>
        <dbReference type="Proteomes" id="UP000838878"/>
    </source>
</evidence>
<feature type="non-terminal residue" evidence="1">
    <location>
        <position position="167"/>
    </location>
</feature>
<keyword evidence="2" id="KW-1185">Reference proteome</keyword>
<accession>A0A8J9YJL2</accession>
<sequence>MYAMIMNAKVNGEKYYVKEMAQNEFMDIKELIKNKNWVKDEEGKKISWSKVMEVSVLHSQPTILHFKYEFDADSARVNVEPHQTVTARNKRDTRLTANKTSASFSEPQLKLAYNKSLPVSKALHTDLMSLCRAEAIPTYYHGFYNSLTFINSPDDHLHDNYDEDEED</sequence>
<dbReference type="Proteomes" id="UP000838878">
    <property type="component" value="Chromosome 8"/>
</dbReference>
<reference evidence="1" key="1">
    <citation type="submission" date="2021-12" db="EMBL/GenBank/DDBJ databases">
        <authorList>
            <person name="Martin H S."/>
        </authorList>
    </citation>
    <scope>NUCLEOTIDE SEQUENCE</scope>
</reference>
<proteinExistence type="predicted"/>